<dbReference type="SUPFAM" id="SSF52540">
    <property type="entry name" value="P-loop containing nucleoside triphosphate hydrolases"/>
    <property type="match status" value="1"/>
</dbReference>
<evidence type="ECO:0000256" key="7">
    <source>
        <dbReference type="ARBA" id="ARBA00023235"/>
    </source>
</evidence>
<dbReference type="InParanoid" id="F5YD77"/>
<feature type="domain" description="UvrD-like helicase ATP-binding" evidence="14">
    <location>
        <begin position="11"/>
        <end position="288"/>
    </location>
</feature>
<proteinExistence type="inferred from homology"/>
<evidence type="ECO:0000256" key="12">
    <source>
        <dbReference type="PROSITE-ProRule" id="PRU00560"/>
    </source>
</evidence>
<dbReference type="EC" id="5.6.2.4" evidence="9"/>
<reference evidence="16 17" key="2">
    <citation type="journal article" date="2011" name="ISME J.">
        <title>RNA-seq reveals cooperative metabolic interactions between two termite-gut spirochete species in co-culture.</title>
        <authorList>
            <person name="Rosenthal A.Z."/>
            <person name="Matson E.G."/>
            <person name="Eldar A."/>
            <person name="Leadbetter J.R."/>
        </authorList>
    </citation>
    <scope>NUCLEOTIDE SEQUENCE [LARGE SCALE GENOMIC DNA]</scope>
    <source>
        <strain evidence="17">ATCC BAA-888 / DSM 13862 / ZAS-9</strain>
    </source>
</reference>
<keyword evidence="7" id="KW-0413">Isomerase</keyword>
<dbReference type="GO" id="GO:0016887">
    <property type="term" value="F:ATP hydrolysis activity"/>
    <property type="evidence" value="ECO:0007669"/>
    <property type="project" value="RHEA"/>
</dbReference>
<evidence type="ECO:0000256" key="3">
    <source>
        <dbReference type="ARBA" id="ARBA00022801"/>
    </source>
</evidence>
<accession>F5YD77</accession>
<comment type="catalytic activity">
    <reaction evidence="11">
        <text>ATP + H2O = ADP + phosphate + H(+)</text>
        <dbReference type="Rhea" id="RHEA:13065"/>
        <dbReference type="ChEBI" id="CHEBI:15377"/>
        <dbReference type="ChEBI" id="CHEBI:15378"/>
        <dbReference type="ChEBI" id="CHEBI:30616"/>
        <dbReference type="ChEBI" id="CHEBI:43474"/>
        <dbReference type="ChEBI" id="CHEBI:456216"/>
        <dbReference type="EC" id="5.6.2.4"/>
    </reaction>
</comment>
<comment type="similarity">
    <text evidence="1">Belongs to the helicase family. UvrD subfamily.</text>
</comment>
<dbReference type="InterPro" id="IPR027417">
    <property type="entry name" value="P-loop_NTPase"/>
</dbReference>
<dbReference type="InterPro" id="IPR000212">
    <property type="entry name" value="DNA_helicase_UvrD/REP"/>
</dbReference>
<dbReference type="KEGG" id="taz:TREAZ_2736"/>
<dbReference type="eggNOG" id="COG0210">
    <property type="taxonomic scope" value="Bacteria"/>
</dbReference>
<dbReference type="Gene3D" id="3.40.50.300">
    <property type="entry name" value="P-loop containing nucleotide triphosphate hydrolases"/>
    <property type="match status" value="3"/>
</dbReference>
<dbReference type="PANTHER" id="PTHR11070:SF2">
    <property type="entry name" value="ATP-DEPENDENT DNA HELICASE SRS2"/>
    <property type="match status" value="1"/>
</dbReference>
<dbReference type="Gene3D" id="1.10.486.10">
    <property type="entry name" value="PCRA, domain 4"/>
    <property type="match status" value="2"/>
</dbReference>
<evidence type="ECO:0000256" key="1">
    <source>
        <dbReference type="ARBA" id="ARBA00009922"/>
    </source>
</evidence>
<dbReference type="Pfam" id="PF13361">
    <property type="entry name" value="UvrD_C"/>
    <property type="match status" value="2"/>
</dbReference>
<dbReference type="GO" id="GO:0000725">
    <property type="term" value="P:recombinational repair"/>
    <property type="evidence" value="ECO:0007669"/>
    <property type="project" value="TreeGrafter"/>
</dbReference>
<sequence length="801" mass="88912">MVKAPLPQYLEILNPEQREAVLHTGNSETHSLLILAGAGSGKTRVITTKIAYLIREKGLDPRSILAVTFTNKAAREMADRARAIEPRAGDAMLRTFHSFGAWFLRRNGSLAALPPGFVIYDDDDMVSLLSTIMEGAPRAEVKIMAHGIARSKDYFLSPDDPELDLIDHRKLFRTTYARYEERLAKIGNVDFGDLIKKPVEILRQNPEVASRFRDRFKVIMVDEYQDANIAQFELLKELSGTGTYICVVGDDDQSIYRFRGAEVRNILEFPDRFPGTDIIRLERNYRSTAPILHAAASVVNHNEGRLGKELRSERGPGKKPVLAFLPDQDEEASFCAELISKAVKGSDSNTVKESETKRKTAKTESIENCRYSDWAILYRTNAQSLGFETEFLRRRIPYRVVGSLKFYEREEIKDALALLSFLVNPRDEVAFRRVVNKPSRGVGPSAIDKITEEAGISIIDELDGLSSPGDLAAASRRISPDLSAKARSGVAVFLKAIDAGRKALKETDSNFSPDADDDETGTVAAPSADIPGTTKKRPTLKGEGLQAGEGLSVCVVRLAEESGIAEHHLTHDEIAGNQRLNNLQELANAASLYPATMRGLLEFLEHIELDRSMEENSAGAGEDMVTLITLHNTKGLEFKRVIMTGVEQGVFPRDDKNGDDLEEERRLFYVGATRAMDELYFCSCGMRRMFGRTMPMEPSSFLREIDREGLRIIGKAPYGFARPSGTDSAGSPGKAGKITRSSDGRWQIGDKVFHDDQGYGTVAEIKEGEDGPIVKVHFETGHETRFLSLHQSSHFTKISED</sequence>
<dbReference type="PANTHER" id="PTHR11070">
    <property type="entry name" value="UVRD / RECB / PCRA DNA HELICASE FAMILY MEMBER"/>
    <property type="match status" value="1"/>
</dbReference>
<evidence type="ECO:0000256" key="5">
    <source>
        <dbReference type="ARBA" id="ARBA00022840"/>
    </source>
</evidence>
<dbReference type="InterPro" id="IPR013986">
    <property type="entry name" value="DExx_box_DNA_helicase_dom_sf"/>
</dbReference>
<keyword evidence="6" id="KW-0238">DNA-binding</keyword>
<evidence type="ECO:0000256" key="6">
    <source>
        <dbReference type="ARBA" id="ARBA00023125"/>
    </source>
</evidence>
<evidence type="ECO:0000259" key="14">
    <source>
        <dbReference type="PROSITE" id="PS51198"/>
    </source>
</evidence>
<evidence type="ECO:0000313" key="17">
    <source>
        <dbReference type="Proteomes" id="UP000009222"/>
    </source>
</evidence>
<dbReference type="PROSITE" id="PS51217">
    <property type="entry name" value="UVRD_HELICASE_CTER"/>
    <property type="match status" value="1"/>
</dbReference>
<dbReference type="InterPro" id="IPR014016">
    <property type="entry name" value="UvrD-like_ATP-bd"/>
</dbReference>
<dbReference type="CDD" id="cd17932">
    <property type="entry name" value="DEXQc_UvrD"/>
    <property type="match status" value="1"/>
</dbReference>
<keyword evidence="3 12" id="KW-0378">Hydrolase</keyword>
<evidence type="ECO:0000256" key="8">
    <source>
        <dbReference type="ARBA" id="ARBA00034617"/>
    </source>
</evidence>
<feature type="domain" description="UvrD-like helicase C-terminal" evidence="15">
    <location>
        <begin position="289"/>
        <end position="635"/>
    </location>
</feature>
<evidence type="ECO:0000256" key="2">
    <source>
        <dbReference type="ARBA" id="ARBA00022741"/>
    </source>
</evidence>
<name>F5YD77_LEAAZ</name>
<keyword evidence="17" id="KW-1185">Reference proteome</keyword>
<evidence type="ECO:0000256" key="11">
    <source>
        <dbReference type="ARBA" id="ARBA00048988"/>
    </source>
</evidence>
<comment type="catalytic activity">
    <reaction evidence="8">
        <text>Couples ATP hydrolysis with the unwinding of duplex DNA by translocating in the 3'-5' direction.</text>
        <dbReference type="EC" id="5.6.2.4"/>
    </reaction>
</comment>
<evidence type="ECO:0000313" key="16">
    <source>
        <dbReference type="EMBL" id="AEF81064.1"/>
    </source>
</evidence>
<dbReference type="PROSITE" id="PS51198">
    <property type="entry name" value="UVRD_HELICASE_ATP_BIND"/>
    <property type="match status" value="1"/>
</dbReference>
<dbReference type="GO" id="GO:0005829">
    <property type="term" value="C:cytosol"/>
    <property type="evidence" value="ECO:0007669"/>
    <property type="project" value="TreeGrafter"/>
</dbReference>
<dbReference type="RefSeq" id="WP_015712798.1">
    <property type="nucleotide sequence ID" value="NC_015577.1"/>
</dbReference>
<dbReference type="AlphaFoldDB" id="F5YD77"/>
<dbReference type="Proteomes" id="UP000009222">
    <property type="component" value="Chromosome"/>
</dbReference>
<reference evidence="17" key="1">
    <citation type="submission" date="2009-12" db="EMBL/GenBank/DDBJ databases">
        <title>Complete sequence of Treponema azotonutricium strain ZAS-9.</title>
        <authorList>
            <person name="Tetu S.G."/>
            <person name="Matson E."/>
            <person name="Ren Q."/>
            <person name="Seshadri R."/>
            <person name="Elbourne L."/>
            <person name="Hassan K.A."/>
            <person name="Durkin A."/>
            <person name="Radune D."/>
            <person name="Mohamoud Y."/>
            <person name="Shay R."/>
            <person name="Jin S."/>
            <person name="Zhang X."/>
            <person name="Lucey K."/>
            <person name="Ballor N.R."/>
            <person name="Ottesen E."/>
            <person name="Rosenthal R."/>
            <person name="Allen A."/>
            <person name="Leadbetter J.R."/>
            <person name="Paulsen I.T."/>
        </authorList>
    </citation>
    <scope>NUCLEOTIDE SEQUENCE [LARGE SCALE GENOMIC DNA]</scope>
    <source>
        <strain evidence="17">ATCC BAA-888 / DSM 13862 / ZAS-9</strain>
    </source>
</reference>
<keyword evidence="4 12" id="KW-0347">Helicase</keyword>
<feature type="region of interest" description="Disordered" evidence="13">
    <location>
        <begin position="507"/>
        <end position="543"/>
    </location>
</feature>
<dbReference type="EMBL" id="CP001841">
    <property type="protein sequence ID" value="AEF81064.1"/>
    <property type="molecule type" value="Genomic_DNA"/>
</dbReference>
<organism evidence="16 17">
    <name type="scientific">Leadbettera azotonutricia (strain ATCC BAA-888 / DSM 13862 / ZAS-9)</name>
    <name type="common">Treponema azotonutricium</name>
    <dbReference type="NCBI Taxonomy" id="545695"/>
    <lineage>
        <taxon>Bacteria</taxon>
        <taxon>Pseudomonadati</taxon>
        <taxon>Spirochaetota</taxon>
        <taxon>Spirochaetia</taxon>
        <taxon>Spirochaetales</taxon>
        <taxon>Breznakiellaceae</taxon>
        <taxon>Leadbettera</taxon>
    </lineage>
</organism>
<dbReference type="GO" id="GO:0043138">
    <property type="term" value="F:3'-5' DNA helicase activity"/>
    <property type="evidence" value="ECO:0007669"/>
    <property type="project" value="UniProtKB-EC"/>
</dbReference>
<dbReference type="GO" id="GO:0005524">
    <property type="term" value="F:ATP binding"/>
    <property type="evidence" value="ECO:0007669"/>
    <property type="project" value="UniProtKB-UniRule"/>
</dbReference>
<dbReference type="GO" id="GO:0003677">
    <property type="term" value="F:DNA binding"/>
    <property type="evidence" value="ECO:0007669"/>
    <property type="project" value="UniProtKB-KW"/>
</dbReference>
<keyword evidence="5 12" id="KW-0067">ATP-binding</keyword>
<evidence type="ECO:0000259" key="15">
    <source>
        <dbReference type="PROSITE" id="PS51217"/>
    </source>
</evidence>
<dbReference type="OrthoDB" id="9810135at2"/>
<evidence type="ECO:0000256" key="4">
    <source>
        <dbReference type="ARBA" id="ARBA00022806"/>
    </source>
</evidence>
<gene>
    <name evidence="16" type="primary">uvrD</name>
    <name evidence="16" type="ordered locus">TREAZ_2736</name>
</gene>
<dbReference type="Gene3D" id="1.10.10.160">
    <property type="match status" value="1"/>
</dbReference>
<dbReference type="STRING" id="545695.TREAZ_2736"/>
<evidence type="ECO:0000256" key="9">
    <source>
        <dbReference type="ARBA" id="ARBA00034808"/>
    </source>
</evidence>
<dbReference type="InterPro" id="IPR014017">
    <property type="entry name" value="DNA_helicase_UvrD-like_C"/>
</dbReference>
<dbReference type="HOGENOM" id="CLU_004585_5_2_12"/>
<evidence type="ECO:0000256" key="10">
    <source>
        <dbReference type="ARBA" id="ARBA00034923"/>
    </source>
</evidence>
<dbReference type="GO" id="GO:0033202">
    <property type="term" value="C:DNA helicase complex"/>
    <property type="evidence" value="ECO:0007669"/>
    <property type="project" value="TreeGrafter"/>
</dbReference>
<dbReference type="Pfam" id="PF00580">
    <property type="entry name" value="UvrD-helicase"/>
    <property type="match status" value="1"/>
</dbReference>
<keyword evidence="2 12" id="KW-0547">Nucleotide-binding</keyword>
<evidence type="ECO:0000256" key="13">
    <source>
        <dbReference type="SAM" id="MobiDB-lite"/>
    </source>
</evidence>
<feature type="binding site" evidence="12">
    <location>
        <begin position="36"/>
        <end position="43"/>
    </location>
    <ligand>
        <name>ATP</name>
        <dbReference type="ChEBI" id="CHEBI:30616"/>
    </ligand>
</feature>
<protein>
    <recommendedName>
        <fullName evidence="9">DNA 3'-5' helicase</fullName>
        <ecNumber evidence="9">5.6.2.4</ecNumber>
    </recommendedName>
    <alternativeName>
        <fullName evidence="10">DNA 3'-5' helicase II</fullName>
    </alternativeName>
</protein>